<dbReference type="InterPro" id="IPR002035">
    <property type="entry name" value="VWF_A"/>
</dbReference>
<evidence type="ECO:0000256" key="1">
    <source>
        <dbReference type="SAM" id="MobiDB-lite"/>
    </source>
</evidence>
<dbReference type="Gene3D" id="3.40.50.410">
    <property type="entry name" value="von Willebrand factor, type A domain"/>
    <property type="match status" value="1"/>
</dbReference>
<protein>
    <submittedName>
        <fullName evidence="4">VWA domain-containing protein</fullName>
    </submittedName>
</protein>
<evidence type="ECO:0000256" key="2">
    <source>
        <dbReference type="SAM" id="SignalP"/>
    </source>
</evidence>
<dbReference type="SMART" id="SM00327">
    <property type="entry name" value="VWA"/>
    <property type="match status" value="1"/>
</dbReference>
<dbReference type="RefSeq" id="WP_376836377.1">
    <property type="nucleotide sequence ID" value="NZ_JBHLZN010000002.1"/>
</dbReference>
<gene>
    <name evidence="4" type="ORF">ACFFLH_08020</name>
</gene>
<name>A0ABV5ZDV4_9GAMM</name>
<evidence type="ECO:0000313" key="4">
    <source>
        <dbReference type="EMBL" id="MFB9886351.1"/>
    </source>
</evidence>
<dbReference type="InterPro" id="IPR036465">
    <property type="entry name" value="vWFA_dom_sf"/>
</dbReference>
<keyword evidence="2" id="KW-0732">Signal</keyword>
<feature type="compositionally biased region" description="Polar residues" evidence="1">
    <location>
        <begin position="496"/>
        <end position="505"/>
    </location>
</feature>
<accession>A0ABV5ZDV4</accession>
<feature type="region of interest" description="Disordered" evidence="1">
    <location>
        <begin position="697"/>
        <end position="716"/>
    </location>
</feature>
<evidence type="ECO:0000259" key="3">
    <source>
        <dbReference type="PROSITE" id="PS50234"/>
    </source>
</evidence>
<organism evidence="4 5">
    <name type="scientific">Balneatrix alpica</name>
    <dbReference type="NCBI Taxonomy" id="75684"/>
    <lineage>
        <taxon>Bacteria</taxon>
        <taxon>Pseudomonadati</taxon>
        <taxon>Pseudomonadota</taxon>
        <taxon>Gammaproteobacteria</taxon>
        <taxon>Oceanospirillales</taxon>
        <taxon>Balneatrichaceae</taxon>
        <taxon>Balneatrix</taxon>
    </lineage>
</organism>
<proteinExistence type="predicted"/>
<feature type="chain" id="PRO_5047144872" evidence="2">
    <location>
        <begin position="28"/>
        <end position="846"/>
    </location>
</feature>
<feature type="compositionally biased region" description="Low complexity" evidence="1">
    <location>
        <begin position="506"/>
        <end position="517"/>
    </location>
</feature>
<dbReference type="Proteomes" id="UP001589628">
    <property type="component" value="Unassembled WGS sequence"/>
</dbReference>
<keyword evidence="5" id="KW-1185">Reference proteome</keyword>
<dbReference type="SUPFAM" id="SSF53300">
    <property type="entry name" value="vWA-like"/>
    <property type="match status" value="1"/>
</dbReference>
<dbReference type="Pfam" id="PF13519">
    <property type="entry name" value="VWA_2"/>
    <property type="match status" value="1"/>
</dbReference>
<evidence type="ECO:0000313" key="5">
    <source>
        <dbReference type="Proteomes" id="UP001589628"/>
    </source>
</evidence>
<feature type="region of interest" description="Disordered" evidence="1">
    <location>
        <begin position="488"/>
        <end position="523"/>
    </location>
</feature>
<comment type="caution">
    <text evidence="4">The sequence shown here is derived from an EMBL/GenBank/DDBJ whole genome shotgun (WGS) entry which is preliminary data.</text>
</comment>
<feature type="domain" description="VWFA" evidence="3">
    <location>
        <begin position="32"/>
        <end position="211"/>
    </location>
</feature>
<dbReference type="EMBL" id="JBHLZN010000002">
    <property type="protein sequence ID" value="MFB9886351.1"/>
    <property type="molecule type" value="Genomic_DNA"/>
</dbReference>
<reference evidence="4 5" key="1">
    <citation type="submission" date="2024-09" db="EMBL/GenBank/DDBJ databases">
        <authorList>
            <person name="Sun Q."/>
            <person name="Mori K."/>
        </authorList>
    </citation>
    <scope>NUCLEOTIDE SEQUENCE [LARGE SCALE GENOMIC DNA]</scope>
    <source>
        <strain evidence="4 5">ATCC 51285</strain>
    </source>
</reference>
<feature type="signal peptide" evidence="2">
    <location>
        <begin position="1"/>
        <end position="27"/>
    </location>
</feature>
<sequence length="846" mass="90859">MCPAKVFRLLPCIATLLSLLGSSLSHAGADQASVLILDASGSMWGQLQDGRSKIEVAREVMSGYLQSRDADQPLGIIAYGHNRRGDCQDIEVLSSVGPQPPAPLIQLLQQINPRGKTPLGQSLKLASAQIPTTAEEADIILITDGLETCDVDPCTVAAELAASGIRIRAHVVGFGLSENEAQGLACIAEQTGGLLLRPQTGAELADALARTSTPVPTNLQGVRLIFSYPGSMPDSYEWRVVRQGSGEEILRQRLTNEARYQPFPLELTAGDYTAYLQAQAGKGQQHFSLQAKAQDVVVTLVPDLPVAKLSNQGPYAAHDETLAIPLNVLAEGQETHASALSLLLFPADGGEQITYFTVEGKKGQVMESINLPGPGRYLLRLASANGDVLDEMLLDAQLNPAVSLQAPALVAPGQAIPVSSRGSQLWYDQIGVWQGEQEIQSSIYLGEISAANPLLAPSQPGQYELVYRGYNANGEIVEKARLPIQVGASDDETKGNRPTQSGLAPQTQTQTQTSIQTESPLKPTWPTDAAYQCEGPAPCLINDPTTGLAFALPVGWWAEQPTMTPYTSGAQAAGQSLPPHLNIYHASQPDYLIALGPHQWLESDGPCREAGSLGQICMRHSNELEALAAYEMVRTTLKWRRQIHTSANGPDIVNQVRRNISDQPAEVQNAINALLGAAQNNLHNPQALADTLMSMANGKSPLAGEDPGQESSQLTPAGPLQANWRIALHNVDNTPVLKVALLQDQQASEAHGDYTLFSGFDQLLNSLNNLHATENPNFWHGQSGTDIRANLTPRGPVFHFNPTEDAQQRFSIHSLQALGQDSYLGVLSSADNTIKAEVVIQRQPDQ</sequence>
<dbReference type="PROSITE" id="PS50234">
    <property type="entry name" value="VWFA"/>
    <property type="match status" value="1"/>
</dbReference>